<comment type="caution">
    <text evidence="5">The sequence shown here is derived from an EMBL/GenBank/DDBJ whole genome shotgun (WGS) entry which is preliminary data.</text>
</comment>
<name>A0A9D2LGB7_9FIRM</name>
<dbReference type="EMBL" id="DWZJ01000005">
    <property type="protein sequence ID" value="HJB12147.1"/>
    <property type="molecule type" value="Genomic_DNA"/>
</dbReference>
<comment type="similarity">
    <text evidence="1">Belongs to the GTP cyclohydrolase I type 2/NIF3 family.</text>
</comment>
<organism evidence="5 6">
    <name type="scientific">Candidatus Oscillibacter excrementigallinarum</name>
    <dbReference type="NCBI Taxonomy" id="2838716"/>
    <lineage>
        <taxon>Bacteria</taxon>
        <taxon>Bacillati</taxon>
        <taxon>Bacillota</taxon>
        <taxon>Clostridia</taxon>
        <taxon>Eubacteriales</taxon>
        <taxon>Oscillospiraceae</taxon>
        <taxon>Oscillibacter</taxon>
    </lineage>
</organism>
<evidence type="ECO:0000313" key="5">
    <source>
        <dbReference type="EMBL" id="HJB12147.1"/>
    </source>
</evidence>
<sequence>MPTVREIEQALFRLAPKEGALDWDNVGQLLGDPDREIRRVLVALDITEAVADEAIAQGCQLIVSHHPVMNCKWLPVQTVRQDTPQGHLLLKILKNDLSAICMHTNLDVAPGGVNDALAAALGLEDPGPLEGTDGICRVGHLSSPMPFQAFAQHVCRCLRANGVRYAGAEGPVQKIAVGGGACADYADAAIAAGCDVFVTSDLSYHEFLDAEGKGIRLIDAGHFPTEDPVCAVLVEYLRGQFPGLDVSKSASHREVIQYYVEGE</sequence>
<reference evidence="5" key="1">
    <citation type="journal article" date="2021" name="PeerJ">
        <title>Extensive microbial diversity within the chicken gut microbiome revealed by metagenomics and culture.</title>
        <authorList>
            <person name="Gilroy R."/>
            <person name="Ravi A."/>
            <person name="Getino M."/>
            <person name="Pursley I."/>
            <person name="Horton D.L."/>
            <person name="Alikhan N.F."/>
            <person name="Baker D."/>
            <person name="Gharbi K."/>
            <person name="Hall N."/>
            <person name="Watson M."/>
            <person name="Adriaenssens E.M."/>
            <person name="Foster-Nyarko E."/>
            <person name="Jarju S."/>
            <person name="Secka A."/>
            <person name="Antonio M."/>
            <person name="Oren A."/>
            <person name="Chaudhuri R.R."/>
            <person name="La Ragione R."/>
            <person name="Hildebrand F."/>
            <person name="Pallen M.J."/>
        </authorList>
    </citation>
    <scope>NUCLEOTIDE SEQUENCE</scope>
    <source>
        <strain evidence="5">ChiBcec18-1249</strain>
    </source>
</reference>
<evidence type="ECO:0000256" key="3">
    <source>
        <dbReference type="ARBA" id="ARBA00022723"/>
    </source>
</evidence>
<evidence type="ECO:0000256" key="4">
    <source>
        <dbReference type="PIRSR" id="PIRSR602678-1"/>
    </source>
</evidence>
<keyword evidence="3 4" id="KW-0479">Metal-binding</keyword>
<feature type="binding site" evidence="4">
    <location>
        <position position="226"/>
    </location>
    <ligand>
        <name>a divalent metal cation</name>
        <dbReference type="ChEBI" id="CHEBI:60240"/>
        <label>1</label>
    </ligand>
</feature>
<dbReference type="PANTHER" id="PTHR13799">
    <property type="entry name" value="NGG1 INTERACTING FACTOR 3"/>
    <property type="match status" value="1"/>
</dbReference>
<dbReference type="FunFam" id="3.40.1390.30:FF:000001">
    <property type="entry name" value="GTP cyclohydrolase 1 type 2"/>
    <property type="match status" value="1"/>
</dbReference>
<reference evidence="5" key="2">
    <citation type="submission" date="2021-04" db="EMBL/GenBank/DDBJ databases">
        <authorList>
            <person name="Gilroy R."/>
        </authorList>
    </citation>
    <scope>NUCLEOTIDE SEQUENCE</scope>
    <source>
        <strain evidence="5">ChiBcec18-1249</strain>
    </source>
</reference>
<feature type="binding site" evidence="4">
    <location>
        <position position="66"/>
    </location>
    <ligand>
        <name>a divalent metal cation</name>
        <dbReference type="ChEBI" id="CHEBI:60240"/>
        <label>1</label>
    </ligand>
</feature>
<evidence type="ECO:0000256" key="1">
    <source>
        <dbReference type="ARBA" id="ARBA00006964"/>
    </source>
</evidence>
<dbReference type="PANTHER" id="PTHR13799:SF14">
    <property type="entry name" value="GTP CYCLOHYDROLASE 1 TYPE 2 HOMOLOG"/>
    <property type="match status" value="1"/>
</dbReference>
<evidence type="ECO:0000256" key="2">
    <source>
        <dbReference type="ARBA" id="ARBA00022112"/>
    </source>
</evidence>
<evidence type="ECO:0000313" key="6">
    <source>
        <dbReference type="Proteomes" id="UP000823824"/>
    </source>
</evidence>
<accession>A0A9D2LGB7</accession>
<protein>
    <recommendedName>
        <fullName evidence="2">GTP cyclohydrolase 1 type 2 homolog</fullName>
    </recommendedName>
</protein>
<dbReference type="Pfam" id="PF01784">
    <property type="entry name" value="DUF34_NIF3"/>
    <property type="match status" value="1"/>
</dbReference>
<feature type="binding site" evidence="4">
    <location>
        <position position="107"/>
    </location>
    <ligand>
        <name>a divalent metal cation</name>
        <dbReference type="ChEBI" id="CHEBI:60240"/>
        <label>1</label>
    </ligand>
</feature>
<dbReference type="InterPro" id="IPR036069">
    <property type="entry name" value="DUF34/NIF3_sf"/>
</dbReference>
<dbReference type="InterPro" id="IPR002678">
    <property type="entry name" value="DUF34/NIF3"/>
</dbReference>
<dbReference type="GO" id="GO:0046872">
    <property type="term" value="F:metal ion binding"/>
    <property type="evidence" value="ECO:0007669"/>
    <property type="project" value="UniProtKB-KW"/>
</dbReference>
<gene>
    <name evidence="5" type="ORF">H9787_00380</name>
</gene>
<dbReference type="Gene3D" id="3.40.1390.30">
    <property type="entry name" value="NIF3 (NGG1p interacting factor 3)-like"/>
    <property type="match status" value="2"/>
</dbReference>
<feature type="binding site" evidence="4">
    <location>
        <position position="222"/>
    </location>
    <ligand>
        <name>a divalent metal cation</name>
        <dbReference type="ChEBI" id="CHEBI:60240"/>
        <label>1</label>
    </ligand>
</feature>
<dbReference type="Proteomes" id="UP000823824">
    <property type="component" value="Unassembled WGS sequence"/>
</dbReference>
<proteinExistence type="inferred from homology"/>
<dbReference type="AlphaFoldDB" id="A0A9D2LGB7"/>
<dbReference type="GO" id="GO:0005737">
    <property type="term" value="C:cytoplasm"/>
    <property type="evidence" value="ECO:0007669"/>
    <property type="project" value="TreeGrafter"/>
</dbReference>
<feature type="binding site" evidence="4">
    <location>
        <position position="65"/>
    </location>
    <ligand>
        <name>a divalent metal cation</name>
        <dbReference type="ChEBI" id="CHEBI:60240"/>
        <label>1</label>
    </ligand>
</feature>
<dbReference type="SUPFAM" id="SSF102705">
    <property type="entry name" value="NIF3 (NGG1p interacting factor 3)-like"/>
    <property type="match status" value="1"/>
</dbReference>
<dbReference type="NCBIfam" id="TIGR00486">
    <property type="entry name" value="YbgI_SA1388"/>
    <property type="match status" value="1"/>
</dbReference>